<gene>
    <name evidence="4" type="ORF">SEMRO_88_G046600.1</name>
</gene>
<keyword evidence="3" id="KW-0812">Transmembrane</keyword>
<organism evidence="4 5">
    <name type="scientific">Seminavis robusta</name>
    <dbReference type="NCBI Taxonomy" id="568900"/>
    <lineage>
        <taxon>Eukaryota</taxon>
        <taxon>Sar</taxon>
        <taxon>Stramenopiles</taxon>
        <taxon>Ochrophyta</taxon>
        <taxon>Bacillariophyta</taxon>
        <taxon>Bacillariophyceae</taxon>
        <taxon>Bacillariophycidae</taxon>
        <taxon>Naviculales</taxon>
        <taxon>Naviculaceae</taxon>
        <taxon>Seminavis</taxon>
    </lineage>
</organism>
<dbReference type="Proteomes" id="UP001153069">
    <property type="component" value="Unassembled WGS sequence"/>
</dbReference>
<dbReference type="OrthoDB" id="496479at2759"/>
<feature type="region of interest" description="Disordered" evidence="2">
    <location>
        <begin position="380"/>
        <end position="419"/>
    </location>
</feature>
<keyword evidence="1" id="KW-0175">Coiled coil</keyword>
<proteinExistence type="predicted"/>
<feature type="transmembrane region" description="Helical" evidence="3">
    <location>
        <begin position="549"/>
        <end position="567"/>
    </location>
</feature>
<reference evidence="4" key="1">
    <citation type="submission" date="2020-06" db="EMBL/GenBank/DDBJ databases">
        <authorList>
            <consortium name="Plant Systems Biology data submission"/>
        </authorList>
    </citation>
    <scope>NUCLEOTIDE SEQUENCE</scope>
    <source>
        <strain evidence="4">D6</strain>
    </source>
</reference>
<dbReference type="EMBL" id="CAICTM010000087">
    <property type="protein sequence ID" value="CAB9500640.1"/>
    <property type="molecule type" value="Genomic_DNA"/>
</dbReference>
<evidence type="ECO:0000313" key="5">
    <source>
        <dbReference type="Proteomes" id="UP001153069"/>
    </source>
</evidence>
<feature type="compositionally biased region" description="Acidic residues" evidence="2">
    <location>
        <begin position="437"/>
        <end position="449"/>
    </location>
</feature>
<keyword evidence="3" id="KW-0472">Membrane</keyword>
<keyword evidence="3" id="KW-1133">Transmembrane helix</keyword>
<accession>A0A9N8DF58</accession>
<feature type="coiled-coil region" evidence="1">
    <location>
        <begin position="204"/>
        <end position="278"/>
    </location>
</feature>
<name>A0A9N8DF58_9STRA</name>
<dbReference type="AlphaFoldDB" id="A0A9N8DF58"/>
<comment type="caution">
    <text evidence="4">The sequence shown here is derived from an EMBL/GenBank/DDBJ whole genome shotgun (WGS) entry which is preliminary data.</text>
</comment>
<evidence type="ECO:0000313" key="4">
    <source>
        <dbReference type="EMBL" id="CAB9500640.1"/>
    </source>
</evidence>
<protein>
    <submittedName>
        <fullName evidence="4">Uncharacterized protein</fullName>
    </submittedName>
</protein>
<evidence type="ECO:0000256" key="1">
    <source>
        <dbReference type="SAM" id="Coils"/>
    </source>
</evidence>
<evidence type="ECO:0000256" key="2">
    <source>
        <dbReference type="SAM" id="MobiDB-lite"/>
    </source>
</evidence>
<sequence length="576" mass="63204">MSNASGLALSIRKAEESETFDLGGQNVSTITNTIQSAFAEPLPVQEMIRITFVTGAGKQARQKYDEGAARAVTAALRDLGYEDDRAASCVIECAGSFKLQHDTAKNLKTVVVYPKIQGPNNNGGNDATQPTACLIPEGCSAHQIAMASPNVFERMLKAKCTSWNQKKGCQAALERIQQMVDELDGKLMQGTPLDAAEQNFYDNVTGLEDKLAHVKDELHKQVEEGGVTKFEKELLLQHNAERLDKLKQEIQQAKGQKLEKLQQMKQKATQRKELLQDIDPKPPHKLKHEIEIARLWKEAVPLLQMEEKARGRLLSVKETQAMARKDEIMEEIEYLEDASRGWFEDDAAFDARVKAIRAHFMAKLNQKPKAKKAPGSYAAAVGASSSNTGGVRQDKWVVPGQKNAGGSGGTPNKKKGKNKGTGVFAAMMAKEAGKSDDDSDQDEESDWEEQQPQPATVPKPTSAPEKQADTKDDNNNSNPQSNTAGGGGGKKKKKNKKKSKGGNKKKRDEADMSDDELLESTAAANAAAQKANEEEQEVSHPAIAFIKNYLIPFILGFMAFIVSLFFGKPKQKQKKR</sequence>
<feature type="region of interest" description="Disordered" evidence="2">
    <location>
        <begin position="431"/>
        <end position="538"/>
    </location>
</feature>
<evidence type="ECO:0000256" key="3">
    <source>
        <dbReference type="SAM" id="Phobius"/>
    </source>
</evidence>
<keyword evidence="5" id="KW-1185">Reference proteome</keyword>
<feature type="compositionally biased region" description="Basic residues" evidence="2">
    <location>
        <begin position="489"/>
        <end position="505"/>
    </location>
</feature>